<evidence type="ECO:0000313" key="3">
    <source>
        <dbReference type="EMBL" id="KAJ5464768.1"/>
    </source>
</evidence>
<dbReference type="EMBL" id="JAPVEA010000001">
    <property type="protein sequence ID" value="KAJ5464768.1"/>
    <property type="molecule type" value="Genomic_DNA"/>
</dbReference>
<dbReference type="GeneID" id="81594091"/>
<dbReference type="PANTHER" id="PTHR47843">
    <property type="entry name" value="BTB DOMAIN-CONTAINING PROTEIN-RELATED"/>
    <property type="match status" value="1"/>
</dbReference>
<comment type="caution">
    <text evidence="3">The sequence shown here is derived from an EMBL/GenBank/DDBJ whole genome shotgun (WGS) entry which is preliminary data.</text>
</comment>
<dbReference type="InterPro" id="IPR000210">
    <property type="entry name" value="BTB/POZ_dom"/>
</dbReference>
<dbReference type="CDD" id="cd18186">
    <property type="entry name" value="BTB_POZ_ZBTB_KLHL-like"/>
    <property type="match status" value="1"/>
</dbReference>
<evidence type="ECO:0000256" key="1">
    <source>
        <dbReference type="SAM" id="MobiDB-lite"/>
    </source>
</evidence>
<reference evidence="3" key="1">
    <citation type="submission" date="2022-12" db="EMBL/GenBank/DDBJ databases">
        <authorList>
            <person name="Petersen C."/>
        </authorList>
    </citation>
    <scope>NUCLEOTIDE SEQUENCE</scope>
    <source>
        <strain evidence="3">IBT 16125</strain>
    </source>
</reference>
<proteinExistence type="predicted"/>
<organism evidence="3 4">
    <name type="scientific">Penicillium daleae</name>
    <dbReference type="NCBI Taxonomy" id="63821"/>
    <lineage>
        <taxon>Eukaryota</taxon>
        <taxon>Fungi</taxon>
        <taxon>Dikarya</taxon>
        <taxon>Ascomycota</taxon>
        <taxon>Pezizomycotina</taxon>
        <taxon>Eurotiomycetes</taxon>
        <taxon>Eurotiomycetidae</taxon>
        <taxon>Eurotiales</taxon>
        <taxon>Aspergillaceae</taxon>
        <taxon>Penicillium</taxon>
    </lineage>
</organism>
<dbReference type="InterPro" id="IPR011333">
    <property type="entry name" value="SKP1/BTB/POZ_sf"/>
</dbReference>
<sequence>MSKRKLEEDTLGSEGINPDFKRKNDAMDRIAEQAYTSAEYSDMTIICGNVVFHAHKLIVCPQSEYFKKACSSGFQEATEPIRLPDTEPELMRKVLEYLYTGTYTLDFEKSDGCDTSHAPNKGNTKMVQSDSVSHSASSSGRGQLGPFEESSTKFVSGPDSEPNRLRRESVPTHSQANSSNPGDQIADTWSSARDSDGKFVASCIANPAYFHLRMYAAADYFIIGGLCIIAEAEFYGAFAKNPTQETQEMLEQSIKEIYSDRADYCGLRDIVLRKLMKLIRGPETDNLSLLSSDFLQSVPKFTTDLCLELLTLANRPLLNVSQRASKDKRTGSVRRAPRVANRPLPDVS</sequence>
<dbReference type="SUPFAM" id="SSF54695">
    <property type="entry name" value="POZ domain"/>
    <property type="match status" value="1"/>
</dbReference>
<feature type="compositionally biased region" description="Polar residues" evidence="1">
    <location>
        <begin position="171"/>
        <end position="190"/>
    </location>
</feature>
<dbReference type="Gene3D" id="3.30.710.10">
    <property type="entry name" value="Potassium Channel Kv1.1, Chain A"/>
    <property type="match status" value="1"/>
</dbReference>
<feature type="domain" description="BTB" evidence="2">
    <location>
        <begin position="41"/>
        <end position="107"/>
    </location>
</feature>
<accession>A0AAD6CGK5</accession>
<protein>
    <recommendedName>
        <fullName evidence="2">BTB domain-containing protein</fullName>
    </recommendedName>
</protein>
<dbReference type="RefSeq" id="XP_056771615.1">
    <property type="nucleotide sequence ID" value="XM_056903848.1"/>
</dbReference>
<name>A0AAD6CGK5_9EURO</name>
<feature type="compositionally biased region" description="Basic and acidic residues" evidence="1">
    <location>
        <begin position="161"/>
        <end position="170"/>
    </location>
</feature>
<dbReference type="AlphaFoldDB" id="A0AAD6CGK5"/>
<feature type="region of interest" description="Disordered" evidence="1">
    <location>
        <begin position="323"/>
        <end position="348"/>
    </location>
</feature>
<dbReference type="Pfam" id="PF00651">
    <property type="entry name" value="BTB"/>
    <property type="match status" value="1"/>
</dbReference>
<keyword evidence="4" id="KW-1185">Reference proteome</keyword>
<feature type="region of interest" description="Disordered" evidence="1">
    <location>
        <begin position="1"/>
        <end position="20"/>
    </location>
</feature>
<dbReference type="PANTHER" id="PTHR47843:SF5">
    <property type="entry name" value="BTB_POZ DOMAIN PROTEIN"/>
    <property type="match status" value="1"/>
</dbReference>
<evidence type="ECO:0000313" key="4">
    <source>
        <dbReference type="Proteomes" id="UP001213681"/>
    </source>
</evidence>
<dbReference type="Proteomes" id="UP001213681">
    <property type="component" value="Unassembled WGS sequence"/>
</dbReference>
<gene>
    <name evidence="3" type="ORF">N7458_000454</name>
</gene>
<feature type="region of interest" description="Disordered" evidence="1">
    <location>
        <begin position="110"/>
        <end position="190"/>
    </location>
</feature>
<reference evidence="3" key="2">
    <citation type="journal article" date="2023" name="IMA Fungus">
        <title>Comparative genomic study of the Penicillium genus elucidates a diverse pangenome and 15 lateral gene transfer events.</title>
        <authorList>
            <person name="Petersen C."/>
            <person name="Sorensen T."/>
            <person name="Nielsen M.R."/>
            <person name="Sondergaard T.E."/>
            <person name="Sorensen J.L."/>
            <person name="Fitzpatrick D.A."/>
            <person name="Frisvad J.C."/>
            <person name="Nielsen K.L."/>
        </authorList>
    </citation>
    <scope>NUCLEOTIDE SEQUENCE</scope>
    <source>
        <strain evidence="3">IBT 16125</strain>
    </source>
</reference>
<feature type="compositionally biased region" description="Polar residues" evidence="1">
    <location>
        <begin position="117"/>
        <end position="128"/>
    </location>
</feature>
<dbReference type="SMART" id="SM00225">
    <property type="entry name" value="BTB"/>
    <property type="match status" value="1"/>
</dbReference>
<feature type="compositionally biased region" description="Low complexity" evidence="1">
    <location>
        <begin position="129"/>
        <end position="139"/>
    </location>
</feature>
<evidence type="ECO:0000259" key="2">
    <source>
        <dbReference type="PROSITE" id="PS50097"/>
    </source>
</evidence>
<dbReference type="PROSITE" id="PS50097">
    <property type="entry name" value="BTB"/>
    <property type="match status" value="1"/>
</dbReference>